<dbReference type="InterPro" id="IPR001810">
    <property type="entry name" value="F-box_dom"/>
</dbReference>
<dbReference type="Gene3D" id="1.20.1280.50">
    <property type="match status" value="1"/>
</dbReference>
<evidence type="ECO:0000259" key="1">
    <source>
        <dbReference type="Pfam" id="PF00646"/>
    </source>
</evidence>
<dbReference type="InterPro" id="IPR055290">
    <property type="entry name" value="At3g26010-like"/>
</dbReference>
<dbReference type="Gene3D" id="2.120.10.80">
    <property type="entry name" value="Kelch-type beta propeller"/>
    <property type="match status" value="1"/>
</dbReference>
<dbReference type="Pfam" id="PF08268">
    <property type="entry name" value="FBA_3"/>
    <property type="match status" value="1"/>
</dbReference>
<feature type="domain" description="F-box associated beta-propeller type 3" evidence="2">
    <location>
        <begin position="101"/>
        <end position="355"/>
    </location>
</feature>
<evidence type="ECO:0000313" key="3">
    <source>
        <dbReference type="EnsemblPlants" id="EMT02192"/>
    </source>
</evidence>
<reference evidence="3" key="1">
    <citation type="submission" date="2015-06" db="UniProtKB">
        <authorList>
            <consortium name="EnsemblPlants"/>
        </authorList>
    </citation>
    <scope>IDENTIFICATION</scope>
</reference>
<dbReference type="OMA" id="CISNHED"/>
<dbReference type="InterPro" id="IPR036047">
    <property type="entry name" value="F-box-like_dom_sf"/>
</dbReference>
<accession>N1QPZ4</accession>
<dbReference type="Pfam" id="PF00646">
    <property type="entry name" value="F-box"/>
    <property type="match status" value="1"/>
</dbReference>
<feature type="domain" description="F-box" evidence="1">
    <location>
        <begin position="17"/>
        <end position="54"/>
    </location>
</feature>
<organism evidence="3">
    <name type="scientific">Aegilops tauschii</name>
    <name type="common">Tausch's goatgrass</name>
    <name type="synonym">Aegilops squarrosa</name>
    <dbReference type="NCBI Taxonomy" id="37682"/>
    <lineage>
        <taxon>Eukaryota</taxon>
        <taxon>Viridiplantae</taxon>
        <taxon>Streptophyta</taxon>
        <taxon>Embryophyta</taxon>
        <taxon>Tracheophyta</taxon>
        <taxon>Spermatophyta</taxon>
        <taxon>Magnoliopsida</taxon>
        <taxon>Liliopsida</taxon>
        <taxon>Poales</taxon>
        <taxon>Poaceae</taxon>
        <taxon>BOP clade</taxon>
        <taxon>Pooideae</taxon>
        <taxon>Triticodae</taxon>
        <taxon>Triticeae</taxon>
        <taxon>Triticinae</taxon>
        <taxon>Aegilops</taxon>
    </lineage>
</organism>
<dbReference type="InterPro" id="IPR011043">
    <property type="entry name" value="Gal_Oxase/kelch_b-propeller"/>
</dbReference>
<dbReference type="SUPFAM" id="SSF50965">
    <property type="entry name" value="Galactose oxidase, central domain"/>
    <property type="match status" value="1"/>
</dbReference>
<sequence length="384" mass="43934">MEKRGRKEEEEEQAVEGLPNDLVWEFLSRVPYRSLCRFKSVSTSWLTLCSDPAVRRRSPQTLSGFFALSRSGTIRFVNLSGRGRPLIDPSLPFLHGFKNVKILNCCGGILLCHGIRAERAEYIVCNPATEKVWATLPVPDSHDTPCPRFHGRTICLCFDPTVPSCFTVFVINDNGHAITATDVYSSDTGEWTSMSGRWGHRVVVYCGEPQYFFLNDTLHVTAYDSRLETFDLNHNSLNMIVTVDTGGNTWRTTRQPPQTEFTFIGLSQGRLHGIEMEDGNGCRISVWILEDYASGRWTLKHTTSILDLLGRPCLEHREYYVFVALHPERNLIFFNGGVERERTLMSYDMDTQKLHVICNLEDYQMQNFRPYTPCFVEWPLSNAH</sequence>
<proteinExistence type="predicted"/>
<dbReference type="PANTHER" id="PTHR35546:SF18">
    <property type="entry name" value="F-BOX DOMAIN-CONTAINING PROTEIN"/>
    <property type="match status" value="1"/>
</dbReference>
<name>N1QPZ4_AEGTA</name>
<dbReference type="EnsemblPlants" id="EMT02192">
    <property type="protein sequence ID" value="EMT02192"/>
    <property type="gene ID" value="F775_20636"/>
</dbReference>
<protein>
    <submittedName>
        <fullName evidence="3">Uncharacterized protein</fullName>
    </submittedName>
</protein>
<dbReference type="AlphaFoldDB" id="N1QPZ4"/>
<dbReference type="InterPro" id="IPR013187">
    <property type="entry name" value="F-box-assoc_dom_typ3"/>
</dbReference>
<dbReference type="PANTHER" id="PTHR35546">
    <property type="entry name" value="F-BOX PROTEIN INTERACTION DOMAIN PROTEIN-RELATED"/>
    <property type="match status" value="1"/>
</dbReference>
<dbReference type="InterPro" id="IPR015915">
    <property type="entry name" value="Kelch-typ_b-propeller"/>
</dbReference>
<dbReference type="SUPFAM" id="SSF81383">
    <property type="entry name" value="F-box domain"/>
    <property type="match status" value="1"/>
</dbReference>
<dbReference type="ExpressionAtlas" id="N1QPZ4">
    <property type="expression patterns" value="baseline"/>
</dbReference>
<evidence type="ECO:0000259" key="2">
    <source>
        <dbReference type="Pfam" id="PF08268"/>
    </source>
</evidence>